<evidence type="ECO:0000313" key="6">
    <source>
        <dbReference type="EMBL" id="MDT0620975.1"/>
    </source>
</evidence>
<protein>
    <submittedName>
        <fullName evidence="6">Flavin reductase family protein</fullName>
        <ecNumber evidence="6">1.5.1.-</ecNumber>
    </submittedName>
</protein>
<dbReference type="EMBL" id="JAVRHU010000001">
    <property type="protein sequence ID" value="MDT0620975.1"/>
    <property type="molecule type" value="Genomic_DNA"/>
</dbReference>
<sequence>MIRTLDPKKLPQPELHNILLTAVAPRPICFASTIDKDGNVNLSPFSYFNVFSSNPPVLVFSPARSGRDNSLKHSHQNVKEIAEVVINIVNYNLVEQMSLSSTAYDKGVNEFVKAGFTEVPSSVVKPPRVGEAPVSFECEVTEVIELANTPGAGNLVLCKVLQIHINEDYFTDNELDTKKLDLIGRMGGSWYTRSNGASLFEIPKPIRTKGIGVDALPKSIRESKTLTGNNLGRLGNLEALPSEEDIKNISQDDEIKMMSQKVGEDKTTYKNQLHWLAQRILEEGETEKAMAILLLAENLH</sequence>
<evidence type="ECO:0000256" key="4">
    <source>
        <dbReference type="ARBA" id="ARBA00038054"/>
    </source>
</evidence>
<organism evidence="6 7">
    <name type="scientific">Croceitalea vernalis</name>
    <dbReference type="NCBI Taxonomy" id="3075599"/>
    <lineage>
        <taxon>Bacteria</taxon>
        <taxon>Pseudomonadati</taxon>
        <taxon>Bacteroidota</taxon>
        <taxon>Flavobacteriia</taxon>
        <taxon>Flavobacteriales</taxon>
        <taxon>Flavobacteriaceae</taxon>
        <taxon>Croceitalea</taxon>
    </lineage>
</organism>
<keyword evidence="3" id="KW-0288">FMN</keyword>
<proteinExistence type="inferred from homology"/>
<dbReference type="InterPro" id="IPR012349">
    <property type="entry name" value="Split_barrel_FMN-bd"/>
</dbReference>
<dbReference type="Proteomes" id="UP001250662">
    <property type="component" value="Unassembled WGS sequence"/>
</dbReference>
<evidence type="ECO:0000313" key="7">
    <source>
        <dbReference type="Proteomes" id="UP001250662"/>
    </source>
</evidence>
<dbReference type="SMART" id="SM00903">
    <property type="entry name" value="Flavin_Reduct"/>
    <property type="match status" value="1"/>
</dbReference>
<name>A0ABU3BFN1_9FLAO</name>
<comment type="similarity">
    <text evidence="4">Belongs to the flavoredoxin family.</text>
</comment>
<accession>A0ABU3BFN1</accession>
<comment type="cofactor">
    <cofactor evidence="1">
        <name>FMN</name>
        <dbReference type="ChEBI" id="CHEBI:58210"/>
    </cofactor>
</comment>
<dbReference type="GO" id="GO:0016491">
    <property type="term" value="F:oxidoreductase activity"/>
    <property type="evidence" value="ECO:0007669"/>
    <property type="project" value="UniProtKB-KW"/>
</dbReference>
<dbReference type="Pfam" id="PF01613">
    <property type="entry name" value="Flavin_Reduct"/>
    <property type="match status" value="1"/>
</dbReference>
<dbReference type="PANTHER" id="PTHR33798">
    <property type="entry name" value="FLAVOPROTEIN OXYGENASE"/>
    <property type="match status" value="1"/>
</dbReference>
<evidence type="ECO:0000256" key="1">
    <source>
        <dbReference type="ARBA" id="ARBA00001917"/>
    </source>
</evidence>
<evidence type="ECO:0000256" key="3">
    <source>
        <dbReference type="ARBA" id="ARBA00022643"/>
    </source>
</evidence>
<evidence type="ECO:0000259" key="5">
    <source>
        <dbReference type="SMART" id="SM00903"/>
    </source>
</evidence>
<gene>
    <name evidence="6" type="ORF">RM520_05025</name>
</gene>
<reference evidence="6 7" key="1">
    <citation type="submission" date="2023-09" db="EMBL/GenBank/DDBJ databases">
        <authorList>
            <person name="Rey-Velasco X."/>
        </authorList>
    </citation>
    <scope>NUCLEOTIDE SEQUENCE [LARGE SCALE GENOMIC DNA]</scope>
    <source>
        <strain evidence="6 7">P007</strain>
    </source>
</reference>
<evidence type="ECO:0000256" key="2">
    <source>
        <dbReference type="ARBA" id="ARBA00022630"/>
    </source>
</evidence>
<keyword evidence="6" id="KW-0560">Oxidoreductase</keyword>
<dbReference type="SUPFAM" id="SSF50475">
    <property type="entry name" value="FMN-binding split barrel"/>
    <property type="match status" value="1"/>
</dbReference>
<keyword evidence="2" id="KW-0285">Flavoprotein</keyword>
<dbReference type="PANTHER" id="PTHR33798:SF5">
    <property type="entry name" value="FLAVIN REDUCTASE LIKE DOMAIN-CONTAINING PROTEIN"/>
    <property type="match status" value="1"/>
</dbReference>
<dbReference type="InterPro" id="IPR002563">
    <property type="entry name" value="Flavin_Rdtase-like_dom"/>
</dbReference>
<dbReference type="RefSeq" id="WP_311387197.1">
    <property type="nucleotide sequence ID" value="NZ_JAVRHU010000001.1"/>
</dbReference>
<comment type="caution">
    <text evidence="6">The sequence shown here is derived from an EMBL/GenBank/DDBJ whole genome shotgun (WGS) entry which is preliminary data.</text>
</comment>
<dbReference type="EC" id="1.5.1.-" evidence="6"/>
<feature type="domain" description="Flavin reductase like" evidence="5">
    <location>
        <begin position="23"/>
        <end position="171"/>
    </location>
</feature>
<keyword evidence="7" id="KW-1185">Reference proteome</keyword>
<dbReference type="Gene3D" id="2.30.110.10">
    <property type="entry name" value="Electron Transport, Fmn-binding Protein, Chain A"/>
    <property type="match status" value="1"/>
</dbReference>